<evidence type="ECO:0000256" key="1">
    <source>
        <dbReference type="SAM" id="MobiDB-lite"/>
    </source>
</evidence>
<dbReference type="AlphaFoldDB" id="A0A835XDV3"/>
<dbReference type="EMBL" id="JAEHOE010000245">
    <property type="protein sequence ID" value="KAG2482208.1"/>
    <property type="molecule type" value="Genomic_DNA"/>
</dbReference>
<feature type="compositionally biased region" description="Basic residues" evidence="1">
    <location>
        <begin position="219"/>
        <end position="234"/>
    </location>
</feature>
<reference evidence="2" key="1">
    <citation type="journal article" date="2020" name="bioRxiv">
        <title>Comparative genomics of Chlamydomonas.</title>
        <authorList>
            <person name="Craig R.J."/>
            <person name="Hasan A.R."/>
            <person name="Ness R.W."/>
            <person name="Keightley P.D."/>
        </authorList>
    </citation>
    <scope>NUCLEOTIDE SEQUENCE</scope>
    <source>
        <strain evidence="2">CCAP 11/70</strain>
    </source>
</reference>
<name>A0A835XDV3_9CHLO</name>
<sequence>MQEPATPAVNDTRYTYSGSSTPRCLPCHLQSHPVMGEVLRLPGRGGFAPALGCPCTAELACSQRPQPDFVYLGNSTEACMRGLTWPEEAPPKQFGGFFALVELMTEHLDSRSFWPEGDMFITSFLAKIRLWFTDLGTYWWTRGDSEQTLHTSSFGAKQRMGGHINRWSKDMLDNRCTHESGCLHDFLSGISHHKLPIDHQLLTDAWRHYYSGGASGGHAPRHRNRRSRRRRAAS</sequence>
<evidence type="ECO:0000313" key="3">
    <source>
        <dbReference type="Proteomes" id="UP000612055"/>
    </source>
</evidence>
<evidence type="ECO:0000313" key="2">
    <source>
        <dbReference type="EMBL" id="KAG2482208.1"/>
    </source>
</evidence>
<feature type="region of interest" description="Disordered" evidence="1">
    <location>
        <begin position="214"/>
        <end position="234"/>
    </location>
</feature>
<protein>
    <submittedName>
        <fullName evidence="2">Uncharacterized protein</fullName>
    </submittedName>
</protein>
<dbReference type="Proteomes" id="UP000612055">
    <property type="component" value="Unassembled WGS sequence"/>
</dbReference>
<proteinExistence type="predicted"/>
<organism evidence="2 3">
    <name type="scientific">Edaphochlamys debaryana</name>
    <dbReference type="NCBI Taxonomy" id="47281"/>
    <lineage>
        <taxon>Eukaryota</taxon>
        <taxon>Viridiplantae</taxon>
        <taxon>Chlorophyta</taxon>
        <taxon>core chlorophytes</taxon>
        <taxon>Chlorophyceae</taxon>
        <taxon>CS clade</taxon>
        <taxon>Chlamydomonadales</taxon>
        <taxon>Chlamydomonadales incertae sedis</taxon>
        <taxon>Edaphochlamys</taxon>
    </lineage>
</organism>
<gene>
    <name evidence="2" type="ORF">HYH03_018853</name>
</gene>
<comment type="caution">
    <text evidence="2">The sequence shown here is derived from an EMBL/GenBank/DDBJ whole genome shotgun (WGS) entry which is preliminary data.</text>
</comment>
<keyword evidence="3" id="KW-1185">Reference proteome</keyword>
<accession>A0A835XDV3</accession>